<proteinExistence type="inferred from homology"/>
<sequence>MGDRARTLFFDSPGEVSLRERSIPEPGPEEVLVETRVSAISAGTELLVYRGDVPEELSVGPTLAAFEDGAEEFSYPLAYGYAAVGTVTDRGDDVDEAWEGRTVFAFNPHESHFLASPDALVPVPASLSAEAATLLPTAETATSLVLDAAPRVGERAVVHGAGVVGLFTTTLLAEFPLAELAVVDPLADRRAVAERLGADTTLHPDEVGELGDRRAADENEGMDLAVEISGEPAALDDAIDAVGYDGRVVVGSWYGTKRTDLNLGGRFHRSRIDLQSSQVSTIAPELRGRWTSDRRLDRALDVLEGVPVEEVVTHRVPFADAPTAYELLADQSDGSPLQVLLTYD</sequence>
<protein>
    <submittedName>
        <fullName evidence="7">Zinc-binding alcohol dehydrogenase</fullName>
    </submittedName>
</protein>
<evidence type="ECO:0000256" key="5">
    <source>
        <dbReference type="ARBA" id="ARBA00023002"/>
    </source>
</evidence>
<evidence type="ECO:0000256" key="1">
    <source>
        <dbReference type="ARBA" id="ARBA00001947"/>
    </source>
</evidence>
<comment type="cofactor">
    <cofactor evidence="1">
        <name>Zn(2+)</name>
        <dbReference type="ChEBI" id="CHEBI:29105"/>
    </cofactor>
</comment>
<dbReference type="RefSeq" id="WP_179169701.1">
    <property type="nucleotide sequence ID" value="NZ_CP058529.1"/>
</dbReference>
<dbReference type="InterPro" id="IPR013149">
    <property type="entry name" value="ADH-like_C"/>
</dbReference>
<dbReference type="PANTHER" id="PTHR43350">
    <property type="entry name" value="NAD-DEPENDENT ALCOHOL DEHYDROGENASE"/>
    <property type="match status" value="1"/>
</dbReference>
<evidence type="ECO:0000256" key="3">
    <source>
        <dbReference type="ARBA" id="ARBA00022723"/>
    </source>
</evidence>
<evidence type="ECO:0000259" key="6">
    <source>
        <dbReference type="Pfam" id="PF00107"/>
    </source>
</evidence>
<evidence type="ECO:0000313" key="7">
    <source>
        <dbReference type="EMBL" id="QLG28126.1"/>
    </source>
</evidence>
<dbReference type="Proteomes" id="UP000509750">
    <property type="component" value="Chromosome"/>
</dbReference>
<comment type="similarity">
    <text evidence="2">Belongs to the zinc-containing alcohol dehydrogenase family.</text>
</comment>
<keyword evidence="5" id="KW-0560">Oxidoreductase</keyword>
<reference evidence="7 8" key="1">
    <citation type="submission" date="2020-07" db="EMBL/GenBank/DDBJ databases">
        <title>Gai3-2, isolated from salt lake.</title>
        <authorList>
            <person name="Cui H."/>
            <person name="Shi X."/>
        </authorList>
    </citation>
    <scope>NUCLEOTIDE SEQUENCE [LARGE SCALE GENOMIC DNA]</scope>
    <source>
        <strain evidence="7 8">Gai3-2</strain>
    </source>
</reference>
<name>A0A7D5GCC9_9EURY</name>
<organism evidence="7 8">
    <name type="scientific">Halorarum halophilum</name>
    <dbReference type="NCBI Taxonomy" id="2743090"/>
    <lineage>
        <taxon>Archaea</taxon>
        <taxon>Methanobacteriati</taxon>
        <taxon>Methanobacteriota</taxon>
        <taxon>Stenosarchaea group</taxon>
        <taxon>Halobacteria</taxon>
        <taxon>Halobacteriales</taxon>
        <taxon>Haloferacaceae</taxon>
        <taxon>Halorarum</taxon>
    </lineage>
</organism>
<dbReference type="GO" id="GO:0046872">
    <property type="term" value="F:metal ion binding"/>
    <property type="evidence" value="ECO:0007669"/>
    <property type="project" value="UniProtKB-KW"/>
</dbReference>
<dbReference type="SUPFAM" id="SSF51735">
    <property type="entry name" value="NAD(P)-binding Rossmann-fold domains"/>
    <property type="match status" value="1"/>
</dbReference>
<evidence type="ECO:0000256" key="4">
    <source>
        <dbReference type="ARBA" id="ARBA00022833"/>
    </source>
</evidence>
<dbReference type="Gene3D" id="3.40.50.720">
    <property type="entry name" value="NAD(P)-binding Rossmann-like Domain"/>
    <property type="match status" value="1"/>
</dbReference>
<dbReference type="PANTHER" id="PTHR43350:SF19">
    <property type="entry name" value="D-GULOSIDE 3-DEHYDROGENASE"/>
    <property type="match status" value="1"/>
</dbReference>
<gene>
    <name evidence="7" type="ORF">HUG10_11430</name>
</gene>
<dbReference type="InterPro" id="IPR011032">
    <property type="entry name" value="GroES-like_sf"/>
</dbReference>
<evidence type="ECO:0000256" key="2">
    <source>
        <dbReference type="ARBA" id="ARBA00008072"/>
    </source>
</evidence>
<evidence type="ECO:0000313" key="8">
    <source>
        <dbReference type="Proteomes" id="UP000509750"/>
    </source>
</evidence>
<dbReference type="AlphaFoldDB" id="A0A7D5GCC9"/>
<dbReference type="KEGG" id="halg:HUG10_11430"/>
<dbReference type="GeneID" id="56029453"/>
<dbReference type="CDD" id="cd08255">
    <property type="entry name" value="2-desacetyl-2-hydroxyethyl_bacteriochlorophyllide_like"/>
    <property type="match status" value="1"/>
</dbReference>
<accession>A0A7D5GCC9</accession>
<dbReference type="Gene3D" id="3.90.180.10">
    <property type="entry name" value="Medium-chain alcohol dehydrogenases, catalytic domain"/>
    <property type="match status" value="2"/>
</dbReference>
<keyword evidence="8" id="KW-1185">Reference proteome</keyword>
<keyword evidence="4" id="KW-0862">Zinc</keyword>
<keyword evidence="3" id="KW-0479">Metal-binding</keyword>
<dbReference type="EMBL" id="CP058529">
    <property type="protein sequence ID" value="QLG28126.1"/>
    <property type="molecule type" value="Genomic_DNA"/>
</dbReference>
<dbReference type="InterPro" id="IPR036291">
    <property type="entry name" value="NAD(P)-bd_dom_sf"/>
</dbReference>
<dbReference type="SUPFAM" id="SSF50129">
    <property type="entry name" value="GroES-like"/>
    <property type="match status" value="1"/>
</dbReference>
<dbReference type="GO" id="GO:0016491">
    <property type="term" value="F:oxidoreductase activity"/>
    <property type="evidence" value="ECO:0007669"/>
    <property type="project" value="UniProtKB-KW"/>
</dbReference>
<dbReference type="OrthoDB" id="168897at2157"/>
<dbReference type="Pfam" id="PF00107">
    <property type="entry name" value="ADH_zinc_N"/>
    <property type="match status" value="1"/>
</dbReference>
<feature type="domain" description="Alcohol dehydrogenase-like C-terminal" evidence="6">
    <location>
        <begin position="164"/>
        <end position="281"/>
    </location>
</feature>